<evidence type="ECO:0000259" key="6">
    <source>
        <dbReference type="Pfam" id="PF16350"/>
    </source>
</evidence>
<dbReference type="InterPro" id="IPR029043">
    <property type="entry name" value="GcvT/YgfZ_C"/>
</dbReference>
<dbReference type="Pfam" id="PF08669">
    <property type="entry name" value="GCV_T_C"/>
    <property type="match status" value="1"/>
</dbReference>
<dbReference type="Gene3D" id="3.50.50.60">
    <property type="entry name" value="FAD/NAD(P)-binding domain"/>
    <property type="match status" value="1"/>
</dbReference>
<dbReference type="PROSITE" id="PS51257">
    <property type="entry name" value="PROKAR_LIPOPROTEIN"/>
    <property type="match status" value="1"/>
</dbReference>
<evidence type="ECO:0000256" key="2">
    <source>
        <dbReference type="ARBA" id="ARBA00023002"/>
    </source>
</evidence>
<reference evidence="7 8" key="1">
    <citation type="submission" date="2021-03" db="EMBL/GenBank/DDBJ databases">
        <title>Sneathiella sp. CAU 1612 isolated from Kang Won-do.</title>
        <authorList>
            <person name="Kim W."/>
        </authorList>
    </citation>
    <scope>NUCLEOTIDE SEQUENCE [LARGE SCALE GENOMIC DNA]</scope>
    <source>
        <strain evidence="7 8">CAU 1612</strain>
    </source>
</reference>
<organism evidence="7 8">
    <name type="scientific">Sneathiella sedimenti</name>
    <dbReference type="NCBI Taxonomy" id="2816034"/>
    <lineage>
        <taxon>Bacteria</taxon>
        <taxon>Pseudomonadati</taxon>
        <taxon>Pseudomonadota</taxon>
        <taxon>Alphaproteobacteria</taxon>
        <taxon>Sneathiellales</taxon>
        <taxon>Sneathiellaceae</taxon>
        <taxon>Sneathiella</taxon>
    </lineage>
</organism>
<feature type="domain" description="GCVT N-terminal" evidence="4">
    <location>
        <begin position="426"/>
        <end position="704"/>
    </location>
</feature>
<evidence type="ECO:0000259" key="3">
    <source>
        <dbReference type="Pfam" id="PF01266"/>
    </source>
</evidence>
<dbReference type="InterPro" id="IPR006076">
    <property type="entry name" value="FAD-dep_OxRdtase"/>
</dbReference>
<gene>
    <name evidence="7" type="ORF">J0X12_16120</name>
</gene>
<accession>A0ABS3F9D8</accession>
<proteinExistence type="inferred from homology"/>
<dbReference type="Gene3D" id="2.40.30.110">
    <property type="entry name" value="Aminomethyltransferase beta-barrel domains"/>
    <property type="match status" value="1"/>
</dbReference>
<feature type="domain" description="FAD dependent oxidoreductase" evidence="3">
    <location>
        <begin position="11"/>
        <end position="366"/>
    </location>
</feature>
<comment type="similarity">
    <text evidence="1">Belongs to the GcvT family.</text>
</comment>
<dbReference type="InterPro" id="IPR028896">
    <property type="entry name" value="GcvT/YgfZ/DmdA"/>
</dbReference>
<sequence>MAKDLPTTARAVVIGGGIVGCSTAYHLAKLGWTDTVLLERKKLTSGTTFHAAGLVGQLRSNANITELLGYSVDLYNRLEEETGLATGWKMNGGLRLACNDARWEEVKRQATTAQSFGLDMQLLTPAEARELWPIMTVEDVVGAAFLPTDGQANPSDITQALAKGARMAGATIFEDTAVTDIRIERGKIKGVQTDKGFIECEVVICCAGQWTREFAGRFGVNVPLVPVQHQYLITEPIKDMPRNLPTLRDPDRLTYYKEEVGGLVMGGYEPNPVLWAEAGIPEDFHFTLLQSDFDHFEPMMELALGRVPALETTGIKELVNGPESFTPDGNFILGEAPELKNFFVGAGFNAFGIASGGGAGMVLAEWVAKGEPPYDLWAVDIRRFGKPHFDADWIKKRTVEAYGKHYTMAWPHEEHQSGRPFRTSPLYDKLKAAGACFGEKLGWERPNWFADVEAGETPEDTYSFSRQNWFKAVAREHKATREAAVLIDQTSFAKFHLTGPHAAAALDWIAAGNVLRPPGSVIYTQMLNDRGGIECDLTVTRLDQNEFYIVTGTGFATHDYNWILRNIPPNMTIALSDITEKRSVLSLMGPLSREILSQVTNDDISHEGFPFATGRMIEIAGHPVMALRLTYMGELGWELHMPVGHAAAVYDALMTAGAPSGLSNAGYRTIESCRLEKGYRAWGADIGPDHTPIEAGLGWAVKLKSGRDFKGRAAIETQKAAGVKKMLACFTVDDPDVVLLGRETIYRNGKRVGWLSSGGYGHTIAKSIGYGYVRNPEGVDAEFVLDGRYELDVALTRVPCQVHLEPLYDPGMKKIKS</sequence>
<comment type="caution">
    <text evidence="7">The sequence shown here is derived from an EMBL/GenBank/DDBJ whole genome shotgun (WGS) entry which is preliminary data.</text>
</comment>
<dbReference type="SUPFAM" id="SSF101790">
    <property type="entry name" value="Aminomethyltransferase beta-barrel domain"/>
    <property type="match status" value="1"/>
</dbReference>
<dbReference type="InterPro" id="IPR036188">
    <property type="entry name" value="FAD/NAD-bd_sf"/>
</dbReference>
<name>A0ABS3F9D8_9PROT</name>
<keyword evidence="8" id="KW-1185">Reference proteome</keyword>
<evidence type="ECO:0000313" key="7">
    <source>
        <dbReference type="EMBL" id="MBO0335149.1"/>
    </source>
</evidence>
<dbReference type="Gene3D" id="3.30.9.10">
    <property type="entry name" value="D-Amino Acid Oxidase, subunit A, domain 2"/>
    <property type="match status" value="1"/>
</dbReference>
<feature type="domain" description="FAD dependent oxidoreductase central" evidence="6">
    <location>
        <begin position="369"/>
        <end position="424"/>
    </location>
</feature>
<dbReference type="Pfam" id="PF01571">
    <property type="entry name" value="GCV_T"/>
    <property type="match status" value="1"/>
</dbReference>
<dbReference type="Gene3D" id="3.30.1360.120">
    <property type="entry name" value="Probable tRNA modification gtpase trme, domain 1"/>
    <property type="match status" value="1"/>
</dbReference>
<dbReference type="SUPFAM" id="SSF54373">
    <property type="entry name" value="FAD-linked reductases, C-terminal domain"/>
    <property type="match status" value="1"/>
</dbReference>
<feature type="domain" description="Aminomethyltransferase C-terminal" evidence="5">
    <location>
        <begin position="725"/>
        <end position="809"/>
    </location>
</feature>
<dbReference type="SUPFAM" id="SSF51905">
    <property type="entry name" value="FAD/NAD(P)-binding domain"/>
    <property type="match status" value="1"/>
</dbReference>
<protein>
    <submittedName>
        <fullName evidence="7">GcvT family protein</fullName>
    </submittedName>
</protein>
<dbReference type="RefSeq" id="WP_207047459.1">
    <property type="nucleotide sequence ID" value="NZ_JAFLNC010000005.1"/>
</dbReference>
<dbReference type="SUPFAM" id="SSF103025">
    <property type="entry name" value="Folate-binding domain"/>
    <property type="match status" value="1"/>
</dbReference>
<dbReference type="InterPro" id="IPR027266">
    <property type="entry name" value="TrmE/GcvT-like"/>
</dbReference>
<dbReference type="Pfam" id="PF01266">
    <property type="entry name" value="DAO"/>
    <property type="match status" value="1"/>
</dbReference>
<dbReference type="PANTHER" id="PTHR43757">
    <property type="entry name" value="AMINOMETHYLTRANSFERASE"/>
    <property type="match status" value="1"/>
</dbReference>
<evidence type="ECO:0000259" key="4">
    <source>
        <dbReference type="Pfam" id="PF01571"/>
    </source>
</evidence>
<dbReference type="InterPro" id="IPR013977">
    <property type="entry name" value="GcvT_C"/>
</dbReference>
<dbReference type="Pfam" id="PF16350">
    <property type="entry name" value="FAO_M"/>
    <property type="match status" value="1"/>
</dbReference>
<dbReference type="Proteomes" id="UP000664761">
    <property type="component" value="Unassembled WGS sequence"/>
</dbReference>
<dbReference type="EMBL" id="JAFLNC010000005">
    <property type="protein sequence ID" value="MBO0335149.1"/>
    <property type="molecule type" value="Genomic_DNA"/>
</dbReference>
<keyword evidence="2" id="KW-0560">Oxidoreductase</keyword>
<evidence type="ECO:0000259" key="5">
    <source>
        <dbReference type="Pfam" id="PF08669"/>
    </source>
</evidence>
<evidence type="ECO:0000256" key="1">
    <source>
        <dbReference type="ARBA" id="ARBA00008609"/>
    </source>
</evidence>
<dbReference type="PANTHER" id="PTHR43757:SF11">
    <property type="entry name" value="SARCOSINE DEHYDROGENASE"/>
    <property type="match status" value="1"/>
</dbReference>
<dbReference type="InterPro" id="IPR006222">
    <property type="entry name" value="GCVT_N"/>
</dbReference>
<dbReference type="InterPro" id="IPR032503">
    <property type="entry name" value="FAO_M"/>
</dbReference>
<dbReference type="Gene3D" id="3.30.70.1400">
    <property type="entry name" value="Aminomethyltransferase beta-barrel domains"/>
    <property type="match status" value="1"/>
</dbReference>
<evidence type="ECO:0000313" key="8">
    <source>
        <dbReference type="Proteomes" id="UP000664761"/>
    </source>
</evidence>